<dbReference type="GeneID" id="80020095"/>
<protein>
    <submittedName>
        <fullName evidence="1">Uncharacterized protein</fullName>
    </submittedName>
</protein>
<accession>A0A890UNA4</accession>
<evidence type="ECO:0000313" key="1">
    <source>
        <dbReference type="EMBL" id="QRI45085.1"/>
    </source>
</evidence>
<evidence type="ECO:0000313" key="2">
    <source>
        <dbReference type="Proteomes" id="UP000654052"/>
    </source>
</evidence>
<proteinExistence type="predicted"/>
<dbReference type="RefSeq" id="YP_010755441.1">
    <property type="nucleotide sequence ID" value="NC_073470.1"/>
</dbReference>
<dbReference type="Proteomes" id="UP000654052">
    <property type="component" value="Segment"/>
</dbReference>
<gene>
    <name evidence="1" type="primary">31</name>
    <name evidence="1" type="ORF">SEA_SHOCKER_31</name>
</gene>
<name>A0A890UNA4_9CAUD</name>
<organism evidence="1 2">
    <name type="scientific">Microbacterium phage Shocker</name>
    <dbReference type="NCBI Taxonomy" id="2805839"/>
    <lineage>
        <taxon>Viruses</taxon>
        <taxon>Duplodnaviria</taxon>
        <taxon>Heunggongvirae</taxon>
        <taxon>Uroviricota</taxon>
        <taxon>Caudoviricetes</taxon>
        <taxon>Shockervirus</taxon>
        <taxon>Shockervirus shocker</taxon>
    </lineage>
</organism>
<keyword evidence="2" id="KW-1185">Reference proteome</keyword>
<sequence>MSNVNAAQMADAPFYSQEHGEFLSSKAARLAEVLHDYNPYLELCFIPSSKRDDTDTHPFAIRDNSPWRLGPGGEGYIVRHISEREIDDPQSILEWLFEGDLSKHGLSDIMAREKSREAARELLKLKREQDIAAERQELAAALISGGRDKLNYFRHGGKVFTDQGARRASSTVY</sequence>
<dbReference type="KEGG" id="vg:80020095"/>
<reference evidence="1" key="1">
    <citation type="submission" date="2021-01" db="EMBL/GenBank/DDBJ databases">
        <authorList>
            <person name="Weegman M.K."/>
            <person name="Spring A.S."/>
            <person name="Bonilla J.A."/>
            <person name="Klyczek K."/>
            <person name="Garlena R.A."/>
            <person name="Russell D.A."/>
            <person name="Pope W.H."/>
            <person name="Jacobs-Sera D."/>
            <person name="Hatfull G.F."/>
        </authorList>
    </citation>
    <scope>NUCLEOTIDE SEQUENCE</scope>
</reference>
<dbReference type="EMBL" id="MW507126">
    <property type="protein sequence ID" value="QRI45085.1"/>
    <property type="molecule type" value="Genomic_DNA"/>
</dbReference>